<dbReference type="EMBL" id="AXDC01000012">
    <property type="protein sequence ID" value="ERM92362.1"/>
    <property type="molecule type" value="Genomic_DNA"/>
</dbReference>
<evidence type="ECO:0000313" key="1">
    <source>
        <dbReference type="EMBL" id="ERM90870.1"/>
    </source>
</evidence>
<dbReference type="EMBL" id="AXDC01000040">
    <property type="protein sequence ID" value="ERM91163.1"/>
    <property type="molecule type" value="Genomic_DNA"/>
</dbReference>
<reference evidence="1 4" key="1">
    <citation type="journal article" date="2013" name="Genome Announc.">
        <title>Draft Genome Sequence of an Anaerobic and Extremophilic Bacterium, Caldanaerobacter yonseiensis, Isolated from a Geothermal Hot Stream.</title>
        <authorList>
            <person name="Lee S.J."/>
            <person name="Lee Y.J."/>
            <person name="Park G.S."/>
            <person name="Kim B.C."/>
            <person name="Lee S.J."/>
            <person name="Shin J.H."/>
            <person name="Lee D.W."/>
        </authorList>
    </citation>
    <scope>NUCLEOTIDE SEQUENCE [LARGE SCALE GENOMIC DNA]</scope>
    <source>
        <strain evidence="1 4">KB-1</strain>
    </source>
</reference>
<dbReference type="Proteomes" id="UP000016856">
    <property type="component" value="Unassembled WGS sequence"/>
</dbReference>
<sequence length="33" mass="3792">MRHLKGKKTKKYPSPNIPINGIGSSKIEFFINF</sequence>
<dbReference type="AlphaFoldDB" id="U5CD84"/>
<organism evidence="1 4">
    <name type="scientific">Caldanaerobacter subterraneus subsp. yonseiensis KB-1</name>
    <dbReference type="NCBI Taxonomy" id="1388761"/>
    <lineage>
        <taxon>Bacteria</taxon>
        <taxon>Bacillati</taxon>
        <taxon>Bacillota</taxon>
        <taxon>Clostridia</taxon>
        <taxon>Thermoanaerobacterales</taxon>
        <taxon>Thermoanaerobacteraceae</taxon>
        <taxon>Caldanaerobacter</taxon>
    </lineage>
</organism>
<comment type="caution">
    <text evidence="1">The sequence shown here is derived from an EMBL/GenBank/DDBJ whole genome shotgun (WGS) entry which is preliminary data.</text>
</comment>
<evidence type="ECO:0000313" key="2">
    <source>
        <dbReference type="EMBL" id="ERM91163.1"/>
    </source>
</evidence>
<evidence type="ECO:0000313" key="3">
    <source>
        <dbReference type="EMBL" id="ERM92362.1"/>
    </source>
</evidence>
<accession>U5CD84</accession>
<protein>
    <submittedName>
        <fullName evidence="1">Uncharacterized protein</fullName>
    </submittedName>
</protein>
<gene>
    <name evidence="3" type="ORF">O163_05470</name>
    <name evidence="2" type="ORF">O163_12305</name>
    <name evidence="1" type="ORF">O163_13455</name>
</gene>
<evidence type="ECO:0000313" key="4">
    <source>
        <dbReference type="Proteomes" id="UP000016856"/>
    </source>
</evidence>
<dbReference type="EMBL" id="AXDC01000049">
    <property type="protein sequence ID" value="ERM90870.1"/>
    <property type="molecule type" value="Genomic_DNA"/>
</dbReference>
<name>U5CD84_CALSX</name>
<proteinExistence type="predicted"/>